<gene>
    <name evidence="2" type="ORF">SAMN05192539_102380</name>
</gene>
<evidence type="ECO:0000259" key="1">
    <source>
        <dbReference type="PROSITE" id="PS50035"/>
    </source>
</evidence>
<dbReference type="Proteomes" id="UP000198866">
    <property type="component" value="Unassembled WGS sequence"/>
</dbReference>
<dbReference type="PROSITE" id="PS50035">
    <property type="entry name" value="PLD"/>
    <property type="match status" value="1"/>
</dbReference>
<dbReference type="InterPro" id="IPR001736">
    <property type="entry name" value="PLipase_D/transphosphatidylase"/>
</dbReference>
<dbReference type="GO" id="GO:0006793">
    <property type="term" value="P:phosphorus metabolic process"/>
    <property type="evidence" value="ECO:0007669"/>
    <property type="project" value="UniProtKB-ARBA"/>
</dbReference>
<dbReference type="AlphaFoldDB" id="A0A1H7CWQ3"/>
<evidence type="ECO:0000313" key="2">
    <source>
        <dbReference type="EMBL" id="SEJ91642.1"/>
    </source>
</evidence>
<accession>A0A1H7CWQ3</accession>
<name>A0A1H7CWQ3_9BURK</name>
<proteinExistence type="predicted"/>
<dbReference type="RefSeq" id="WP_090870265.1">
    <property type="nucleotide sequence ID" value="NZ_FNYE01000023.1"/>
</dbReference>
<protein>
    <recommendedName>
        <fullName evidence="1">PLD phosphodiesterase domain-containing protein</fullName>
    </recommendedName>
</protein>
<evidence type="ECO:0000313" key="3">
    <source>
        <dbReference type="Proteomes" id="UP000198866"/>
    </source>
</evidence>
<dbReference type="STRING" id="667676.SAMN05192539_102380"/>
<feature type="domain" description="PLD phosphodiesterase" evidence="1">
    <location>
        <begin position="296"/>
        <end position="326"/>
    </location>
</feature>
<reference evidence="3" key="1">
    <citation type="submission" date="2016-10" db="EMBL/GenBank/DDBJ databases">
        <authorList>
            <person name="Varghese N."/>
            <person name="Submissions S."/>
        </authorList>
    </citation>
    <scope>NUCLEOTIDE SEQUENCE [LARGE SCALE GENOMIC DNA]</scope>
    <source>
        <strain evidence="3">LMG 26031</strain>
    </source>
</reference>
<dbReference type="Gene3D" id="3.30.870.10">
    <property type="entry name" value="Endonuclease Chain A"/>
    <property type="match status" value="1"/>
</dbReference>
<keyword evidence="3" id="KW-1185">Reference proteome</keyword>
<sequence>MKLSKPGIDRAMRATLEHIRDRFSTDHPRYVLFTTFNFASQFFESNVLPLLVGDTVDDLKGASETRYAINADLETLRCLVVCDRSTCPEPKGDMRYGLLPVGLSDGRFHPKLMLMFGTLKDTQQPGLWMSVGSGNLTLSGWGVNREVVGMTPVTSRHASELNLLFEWLRGQAALQFGTTSEDKEEGGVRDILRVLHGAVLRDDNLVPHTPATPSLHLSLPQKSGSESMLDALKGDVAWDAATVVSPYWSAVDQLVEALGVKTCRFVPSLTADGKYRFPVETVNLTDRTFAAFEKDSERYTHAKALLLENEQERVLCIGSANFTQAAMLSAGNQTLTNIEAMLRYELGAAPDPWKAQLRSLPDPSFASVDEDDEEDGAPPLPPFDATVLYDWTAGEFRAHLTITGSEPVSDLVLSIGAYSWTMTTAAAGETCVMQPWRYKGAQPVRSFSVHYRLAQDEPAIFRGLITQVNAGDDQLGYLPRPRLNRVLELLRSLNPLATTGKTRERVLSELADGTGDGEEESADPTFDFFGLFQATWKLQEYYQTKAAAERDPYDKLAPYGAVTLYRAITAQAAITHEEKIGRYIQLSEMRDVVVRLDKTMKFKSTETFRSDIETEISVLGAEMTQLLGESQSFRSMFGEATPERTKTFLRWFREELQREASHQAGGIHG</sequence>
<organism evidence="2 3">
    <name type="scientific">Paraburkholderia diazotrophica</name>
    <dbReference type="NCBI Taxonomy" id="667676"/>
    <lineage>
        <taxon>Bacteria</taxon>
        <taxon>Pseudomonadati</taxon>
        <taxon>Pseudomonadota</taxon>
        <taxon>Betaproteobacteria</taxon>
        <taxon>Burkholderiales</taxon>
        <taxon>Burkholderiaceae</taxon>
        <taxon>Paraburkholderia</taxon>
    </lineage>
</organism>
<dbReference type="OrthoDB" id="8769320at2"/>
<dbReference type="GO" id="GO:0003824">
    <property type="term" value="F:catalytic activity"/>
    <property type="evidence" value="ECO:0007669"/>
    <property type="project" value="InterPro"/>
</dbReference>
<dbReference type="EMBL" id="FNYE01000023">
    <property type="protein sequence ID" value="SEJ91642.1"/>
    <property type="molecule type" value="Genomic_DNA"/>
</dbReference>